<keyword evidence="2" id="KW-1185">Reference proteome</keyword>
<evidence type="ECO:0000313" key="1">
    <source>
        <dbReference type="EMBL" id="PIO63907.1"/>
    </source>
</evidence>
<name>A0A2G9U112_TELCI</name>
<sequence>MLEKSEISSGAAEKYLYGALKAQKDLLGRDQIPHEVRKEKVQELFSSLNSHEHFLTIKEIINPIIKLEGHAAEMSEQEYENYMLRIKDAVKERIRQINRTRSK</sequence>
<organism evidence="1 2">
    <name type="scientific">Teladorsagia circumcincta</name>
    <name type="common">Brown stomach worm</name>
    <name type="synonym">Ostertagia circumcincta</name>
    <dbReference type="NCBI Taxonomy" id="45464"/>
    <lineage>
        <taxon>Eukaryota</taxon>
        <taxon>Metazoa</taxon>
        <taxon>Ecdysozoa</taxon>
        <taxon>Nematoda</taxon>
        <taxon>Chromadorea</taxon>
        <taxon>Rhabditida</taxon>
        <taxon>Rhabditina</taxon>
        <taxon>Rhabditomorpha</taxon>
        <taxon>Strongyloidea</taxon>
        <taxon>Trichostrongylidae</taxon>
        <taxon>Teladorsagia</taxon>
    </lineage>
</organism>
<evidence type="ECO:0000313" key="2">
    <source>
        <dbReference type="Proteomes" id="UP000230423"/>
    </source>
</evidence>
<dbReference type="Proteomes" id="UP000230423">
    <property type="component" value="Unassembled WGS sequence"/>
</dbReference>
<gene>
    <name evidence="1" type="ORF">TELCIR_14482</name>
</gene>
<reference evidence="1 2" key="1">
    <citation type="submission" date="2015-09" db="EMBL/GenBank/DDBJ databases">
        <title>Draft genome of the parasitic nematode Teladorsagia circumcincta isolate WARC Sus (inbred).</title>
        <authorList>
            <person name="Mitreva M."/>
        </authorList>
    </citation>
    <scope>NUCLEOTIDE SEQUENCE [LARGE SCALE GENOMIC DNA]</scope>
    <source>
        <strain evidence="1 2">S</strain>
    </source>
</reference>
<dbReference type="EMBL" id="KZ350408">
    <property type="protein sequence ID" value="PIO63907.1"/>
    <property type="molecule type" value="Genomic_DNA"/>
</dbReference>
<accession>A0A2G9U112</accession>
<proteinExistence type="predicted"/>
<dbReference type="AlphaFoldDB" id="A0A2G9U112"/>
<protein>
    <submittedName>
        <fullName evidence="1">Uncharacterized protein</fullName>
    </submittedName>
</protein>
<dbReference type="OrthoDB" id="5872989at2759"/>